<dbReference type="Gene3D" id="3.40.970.10">
    <property type="entry name" value="Ribonuclease H1, N-terminal domain"/>
    <property type="match status" value="1"/>
</dbReference>
<dbReference type="CDD" id="cd09280">
    <property type="entry name" value="RNase_HI_eukaryote_like"/>
    <property type="match status" value="2"/>
</dbReference>
<keyword evidence="4" id="KW-0540">Nuclease</keyword>
<dbReference type="GO" id="GO:0004523">
    <property type="term" value="F:RNA-DNA hybrid ribonuclease activity"/>
    <property type="evidence" value="ECO:0007669"/>
    <property type="project" value="UniProtKB-EC"/>
</dbReference>
<dbReference type="InterPro" id="IPR002156">
    <property type="entry name" value="RNaseH_domain"/>
</dbReference>
<dbReference type="Pfam" id="PF00075">
    <property type="entry name" value="RNase_H"/>
    <property type="match status" value="2"/>
</dbReference>
<evidence type="ECO:0000256" key="6">
    <source>
        <dbReference type="ARBA" id="ARBA00022759"/>
    </source>
</evidence>
<accession>A0A7R9GI31</accession>
<evidence type="ECO:0000256" key="2">
    <source>
        <dbReference type="ARBA" id="ARBA00005300"/>
    </source>
</evidence>
<comment type="similarity">
    <text evidence="2">Belongs to the RNase H family.</text>
</comment>
<dbReference type="Gene3D" id="3.30.420.10">
    <property type="entry name" value="Ribonuclease H-like superfamily/Ribonuclease H"/>
    <property type="match status" value="2"/>
</dbReference>
<dbReference type="InterPro" id="IPR011320">
    <property type="entry name" value="RNase_H1_N"/>
</dbReference>
<keyword evidence="10" id="KW-1185">Reference proteome</keyword>
<proteinExistence type="inferred from homology"/>
<feature type="domain" description="RNase H type-1" evidence="8">
    <location>
        <begin position="26"/>
        <end position="169"/>
    </location>
</feature>
<organism evidence="9">
    <name type="scientific">Notodromas monacha</name>
    <dbReference type="NCBI Taxonomy" id="399045"/>
    <lineage>
        <taxon>Eukaryota</taxon>
        <taxon>Metazoa</taxon>
        <taxon>Ecdysozoa</taxon>
        <taxon>Arthropoda</taxon>
        <taxon>Crustacea</taxon>
        <taxon>Oligostraca</taxon>
        <taxon>Ostracoda</taxon>
        <taxon>Podocopa</taxon>
        <taxon>Podocopida</taxon>
        <taxon>Cypridocopina</taxon>
        <taxon>Cypridoidea</taxon>
        <taxon>Cyprididae</taxon>
        <taxon>Notodromas</taxon>
    </lineage>
</organism>
<evidence type="ECO:0000256" key="4">
    <source>
        <dbReference type="ARBA" id="ARBA00022722"/>
    </source>
</evidence>
<dbReference type="InterPro" id="IPR036397">
    <property type="entry name" value="RNaseH_sf"/>
</dbReference>
<dbReference type="PANTHER" id="PTHR10642:SF26">
    <property type="entry name" value="RIBONUCLEASE H1"/>
    <property type="match status" value="1"/>
</dbReference>
<sequence length="474" mass="52780">MVMIPQRVMDGARRAYLSSSGFLYMDDGYAYCFVDGSCMDPVRNAGVGVWFGQDHLANVSEPLQVPGTNNRAELLALLYAIHAAYGCGLQMIEIRSDSKYAINCVRVWMKKWKKNGWRTATNSPVENQAEIRAIDEAHSLLHVRYDWVPGHSGDPGNDAADRLAKAGAAQSLANYRQECEPQVSRFSRNEYRKFDTRQDAENYLNEQGSQVTVNNRILMELLRIVKDLVRKVHSLESSHEAVRGVPQCPCPPTCSGNAEKRRADTDIISVEPPSKIFRPDLVVREPESVVPSAVRATYEKPTIPPKILEQARKAKVSDFAFTPDGFAICYTDGSCNSSLKTSGVGVWFGPDHVANISEPLSVPGTFNRAELTAVLYAIHVAKEAGLSKLEVRTDSLYAKNCAAVWLPKWKQNNWQTTANKDVLNQKEIRAIDEAFNHVEVKFKLIRAFSGEEGREGADRLSRLGADESLRISKS</sequence>
<dbReference type="PROSITE" id="PS50879">
    <property type="entry name" value="RNASE_H_1"/>
    <property type="match status" value="2"/>
</dbReference>
<feature type="domain" description="RNase H type-1" evidence="8">
    <location>
        <begin position="323"/>
        <end position="466"/>
    </location>
</feature>
<keyword evidence="6" id="KW-0255">Endonuclease</keyword>
<reference evidence="9" key="1">
    <citation type="submission" date="2020-11" db="EMBL/GenBank/DDBJ databases">
        <authorList>
            <person name="Tran Van P."/>
        </authorList>
    </citation>
    <scope>NUCLEOTIDE SEQUENCE</scope>
</reference>
<evidence type="ECO:0000313" key="10">
    <source>
        <dbReference type="Proteomes" id="UP000678499"/>
    </source>
</evidence>
<evidence type="ECO:0000256" key="7">
    <source>
        <dbReference type="ARBA" id="ARBA00022801"/>
    </source>
</evidence>
<dbReference type="InterPro" id="IPR037056">
    <property type="entry name" value="RNase_H1_N_sf"/>
</dbReference>
<keyword evidence="7" id="KW-0378">Hydrolase</keyword>
<dbReference type="Proteomes" id="UP000678499">
    <property type="component" value="Unassembled WGS sequence"/>
</dbReference>
<gene>
    <name evidence="9" type="ORF">NMOB1V02_LOCUS9637</name>
</gene>
<dbReference type="SUPFAM" id="SSF53098">
    <property type="entry name" value="Ribonuclease H-like"/>
    <property type="match status" value="2"/>
</dbReference>
<dbReference type="EC" id="3.1.26.4" evidence="3"/>
<evidence type="ECO:0000313" key="9">
    <source>
        <dbReference type="EMBL" id="CAD7282005.1"/>
    </source>
</evidence>
<name>A0A7R9GI31_9CRUS</name>
<evidence type="ECO:0000259" key="8">
    <source>
        <dbReference type="PROSITE" id="PS50879"/>
    </source>
</evidence>
<protein>
    <recommendedName>
        <fullName evidence="3">ribonuclease H</fullName>
        <ecNumber evidence="3">3.1.26.4</ecNumber>
    </recommendedName>
</protein>
<keyword evidence="5" id="KW-0479">Metal-binding</keyword>
<dbReference type="AlphaFoldDB" id="A0A7R9GI31"/>
<dbReference type="InterPro" id="IPR012337">
    <property type="entry name" value="RNaseH-like_sf"/>
</dbReference>
<dbReference type="OrthoDB" id="6340616at2759"/>
<evidence type="ECO:0000256" key="3">
    <source>
        <dbReference type="ARBA" id="ARBA00012180"/>
    </source>
</evidence>
<dbReference type="GO" id="GO:0003676">
    <property type="term" value="F:nucleic acid binding"/>
    <property type="evidence" value="ECO:0007669"/>
    <property type="project" value="InterPro"/>
</dbReference>
<dbReference type="Pfam" id="PF01693">
    <property type="entry name" value="Cauli_VI"/>
    <property type="match status" value="1"/>
</dbReference>
<evidence type="ECO:0000256" key="1">
    <source>
        <dbReference type="ARBA" id="ARBA00000077"/>
    </source>
</evidence>
<dbReference type="GO" id="GO:0046872">
    <property type="term" value="F:metal ion binding"/>
    <property type="evidence" value="ECO:0007669"/>
    <property type="project" value="UniProtKB-KW"/>
</dbReference>
<evidence type="ECO:0000256" key="5">
    <source>
        <dbReference type="ARBA" id="ARBA00022723"/>
    </source>
</evidence>
<comment type="catalytic activity">
    <reaction evidence="1">
        <text>Endonucleolytic cleavage to 5'-phosphomonoester.</text>
        <dbReference type="EC" id="3.1.26.4"/>
    </reaction>
</comment>
<dbReference type="EMBL" id="OA885403">
    <property type="protein sequence ID" value="CAD7282005.1"/>
    <property type="molecule type" value="Genomic_DNA"/>
</dbReference>
<dbReference type="PANTHER" id="PTHR10642">
    <property type="entry name" value="RIBONUCLEASE H1"/>
    <property type="match status" value="1"/>
</dbReference>
<dbReference type="InterPro" id="IPR050092">
    <property type="entry name" value="RNase_H"/>
</dbReference>
<dbReference type="EMBL" id="CAJPEX010003366">
    <property type="protein sequence ID" value="CAG0922157.1"/>
    <property type="molecule type" value="Genomic_DNA"/>
</dbReference>
<dbReference type="GO" id="GO:0043137">
    <property type="term" value="P:DNA replication, removal of RNA primer"/>
    <property type="evidence" value="ECO:0007669"/>
    <property type="project" value="TreeGrafter"/>
</dbReference>